<name>A0A9J5Z2I3_SOLCO</name>
<feature type="region of interest" description="Disordered" evidence="1">
    <location>
        <begin position="1"/>
        <end position="48"/>
    </location>
</feature>
<sequence>MFQQEIQEVTNQQGLSPRGRQKTKQDNTNTSANSSRPNTRSRSRGSLERIQTLKKLHNITLIEILEPFSDNDHINTYKIQLNMDQAHYNDNGKI</sequence>
<comment type="caution">
    <text evidence="2">The sequence shown here is derived from an EMBL/GenBank/DDBJ whole genome shotgun (WGS) entry which is preliminary data.</text>
</comment>
<gene>
    <name evidence="2" type="ORF">H5410_027611</name>
</gene>
<keyword evidence="3" id="KW-1185">Reference proteome</keyword>
<evidence type="ECO:0000256" key="1">
    <source>
        <dbReference type="SAM" id="MobiDB-lite"/>
    </source>
</evidence>
<dbReference type="OrthoDB" id="1708737at2759"/>
<evidence type="ECO:0000313" key="2">
    <source>
        <dbReference type="EMBL" id="KAG5606119.1"/>
    </source>
</evidence>
<dbReference type="EMBL" id="JACXVP010000005">
    <property type="protein sequence ID" value="KAG5606119.1"/>
    <property type="molecule type" value="Genomic_DNA"/>
</dbReference>
<proteinExistence type="predicted"/>
<organism evidence="2 3">
    <name type="scientific">Solanum commersonii</name>
    <name type="common">Commerson's wild potato</name>
    <name type="synonym">Commerson's nightshade</name>
    <dbReference type="NCBI Taxonomy" id="4109"/>
    <lineage>
        <taxon>Eukaryota</taxon>
        <taxon>Viridiplantae</taxon>
        <taxon>Streptophyta</taxon>
        <taxon>Embryophyta</taxon>
        <taxon>Tracheophyta</taxon>
        <taxon>Spermatophyta</taxon>
        <taxon>Magnoliopsida</taxon>
        <taxon>eudicotyledons</taxon>
        <taxon>Gunneridae</taxon>
        <taxon>Pentapetalae</taxon>
        <taxon>asterids</taxon>
        <taxon>lamiids</taxon>
        <taxon>Solanales</taxon>
        <taxon>Solanaceae</taxon>
        <taxon>Solanoideae</taxon>
        <taxon>Solaneae</taxon>
        <taxon>Solanum</taxon>
    </lineage>
</organism>
<accession>A0A9J5Z2I3</accession>
<feature type="compositionally biased region" description="Polar residues" evidence="1">
    <location>
        <begin position="1"/>
        <end position="15"/>
    </location>
</feature>
<protein>
    <submittedName>
        <fullName evidence="2">Uncharacterized protein</fullName>
    </submittedName>
</protein>
<reference evidence="2 3" key="1">
    <citation type="submission" date="2020-09" db="EMBL/GenBank/DDBJ databases">
        <title>De no assembly of potato wild relative species, Solanum commersonii.</title>
        <authorList>
            <person name="Cho K."/>
        </authorList>
    </citation>
    <scope>NUCLEOTIDE SEQUENCE [LARGE SCALE GENOMIC DNA]</scope>
    <source>
        <strain evidence="2">LZ3.2</strain>
        <tissue evidence="2">Leaf</tissue>
    </source>
</reference>
<feature type="compositionally biased region" description="Low complexity" evidence="1">
    <location>
        <begin position="27"/>
        <end position="40"/>
    </location>
</feature>
<dbReference type="AlphaFoldDB" id="A0A9J5Z2I3"/>
<evidence type="ECO:0000313" key="3">
    <source>
        <dbReference type="Proteomes" id="UP000824120"/>
    </source>
</evidence>
<dbReference type="Proteomes" id="UP000824120">
    <property type="component" value="Chromosome 5"/>
</dbReference>